<evidence type="ECO:0000313" key="3">
    <source>
        <dbReference type="Proteomes" id="UP000326565"/>
    </source>
</evidence>
<reference evidence="2 3" key="1">
    <citation type="submission" date="2019-04" db="EMBL/GenBank/DDBJ databases">
        <title>Friends and foes A comparative genomics study of 23 Aspergillus species from section Flavi.</title>
        <authorList>
            <consortium name="DOE Joint Genome Institute"/>
            <person name="Kjaerbolling I."/>
            <person name="Vesth T."/>
            <person name="Frisvad J.C."/>
            <person name="Nybo J.L."/>
            <person name="Theobald S."/>
            <person name="Kildgaard S."/>
            <person name="Isbrandt T."/>
            <person name="Kuo A."/>
            <person name="Sato A."/>
            <person name="Lyhne E.K."/>
            <person name="Kogle M.E."/>
            <person name="Wiebenga A."/>
            <person name="Kun R.S."/>
            <person name="Lubbers R.J."/>
            <person name="Makela M.R."/>
            <person name="Barry K."/>
            <person name="Chovatia M."/>
            <person name="Clum A."/>
            <person name="Daum C."/>
            <person name="Haridas S."/>
            <person name="He G."/>
            <person name="LaButti K."/>
            <person name="Lipzen A."/>
            <person name="Mondo S."/>
            <person name="Riley R."/>
            <person name="Salamov A."/>
            <person name="Simmons B.A."/>
            <person name="Magnuson J.K."/>
            <person name="Henrissat B."/>
            <person name="Mortensen U.H."/>
            <person name="Larsen T.O."/>
            <person name="Devries R.P."/>
            <person name="Grigoriev I.V."/>
            <person name="Machida M."/>
            <person name="Baker S.E."/>
            <person name="Andersen M.R."/>
        </authorList>
    </citation>
    <scope>NUCLEOTIDE SEQUENCE [LARGE SCALE GENOMIC DNA]</scope>
    <source>
        <strain evidence="2 3">CBS 151.66</strain>
    </source>
</reference>
<proteinExistence type="predicted"/>
<dbReference type="EMBL" id="ML732155">
    <property type="protein sequence ID" value="KAB8078816.1"/>
    <property type="molecule type" value="Genomic_DNA"/>
</dbReference>
<evidence type="ECO:0000256" key="1">
    <source>
        <dbReference type="SAM" id="SignalP"/>
    </source>
</evidence>
<keyword evidence="1" id="KW-0732">Signal</keyword>
<feature type="chain" id="PRO_5024874367" description="Secreted protein" evidence="1">
    <location>
        <begin position="23"/>
        <end position="90"/>
    </location>
</feature>
<dbReference type="Proteomes" id="UP000326565">
    <property type="component" value="Unassembled WGS sequence"/>
</dbReference>
<organism evidence="2 3">
    <name type="scientific">Aspergillus leporis</name>
    <dbReference type="NCBI Taxonomy" id="41062"/>
    <lineage>
        <taxon>Eukaryota</taxon>
        <taxon>Fungi</taxon>
        <taxon>Dikarya</taxon>
        <taxon>Ascomycota</taxon>
        <taxon>Pezizomycotina</taxon>
        <taxon>Eurotiomycetes</taxon>
        <taxon>Eurotiomycetidae</taxon>
        <taxon>Eurotiales</taxon>
        <taxon>Aspergillaceae</taxon>
        <taxon>Aspergillus</taxon>
        <taxon>Aspergillus subgen. Circumdati</taxon>
    </lineage>
</organism>
<evidence type="ECO:0000313" key="2">
    <source>
        <dbReference type="EMBL" id="KAB8078816.1"/>
    </source>
</evidence>
<sequence>MRSWLMLRCLTLIVYKSGITTARPGNRPLLIDDFLVEKELDKSRHTYFSQHVICLYIFFAAGSPHATRSAIIIIHASIFSLCDIYTQFTF</sequence>
<protein>
    <recommendedName>
        <fullName evidence="4">Secreted protein</fullName>
    </recommendedName>
</protein>
<accession>A0A5N5XDP2</accession>
<dbReference type="AlphaFoldDB" id="A0A5N5XDP2"/>
<feature type="signal peptide" evidence="1">
    <location>
        <begin position="1"/>
        <end position="22"/>
    </location>
</feature>
<gene>
    <name evidence="2" type="ORF">BDV29DRAFT_165811</name>
</gene>
<evidence type="ECO:0008006" key="4">
    <source>
        <dbReference type="Google" id="ProtNLM"/>
    </source>
</evidence>
<name>A0A5N5XDP2_9EURO</name>
<keyword evidence="3" id="KW-1185">Reference proteome</keyword>